<name>A0AAQ3ET59_BACIU</name>
<dbReference type="PANTHER" id="PTHR39209:SF2">
    <property type="entry name" value="CYTOPLASMIC PROTEIN"/>
    <property type="match status" value="1"/>
</dbReference>
<sequence length="242" mass="27542">MTQTQQLKLSIEEDVLNKYPEMRISGIVVNDLTVFQNSSTTIEGFIEPIFSQIQDKDWGPQQISAEQEIKAWRSAYGEMGVKPSKFKSSFESLFRRVVKNQVPFGVNSIVDAYNAVSLKHRLCMGGYDLDYIEDHIILRYAQEGEKMLPIGTSEPLILNDRSVVYSDPNKVLCSYWNHRDSEETKISTQTKNAIFFVDEIHKKKGRSLSALFDLINLIKALDQTITVSGPFYLEQQSSSVSL</sequence>
<keyword evidence="2" id="KW-0436">Ligase</keyword>
<accession>A0AAQ3ET59</accession>
<dbReference type="PANTHER" id="PTHR39209">
    <property type="match status" value="1"/>
</dbReference>
<protein>
    <submittedName>
        <fullName evidence="2">Phenylalanine--tRNA ligase beta subunit-related protein</fullName>
    </submittedName>
</protein>
<dbReference type="Pfam" id="PF03483">
    <property type="entry name" value="B3_4"/>
    <property type="match status" value="1"/>
</dbReference>
<dbReference type="EMBL" id="CP125292">
    <property type="protein sequence ID" value="WHM19993.1"/>
    <property type="molecule type" value="Genomic_DNA"/>
</dbReference>
<organism evidence="2 3">
    <name type="scientific">Bacillus subtilis</name>
    <dbReference type="NCBI Taxonomy" id="1423"/>
    <lineage>
        <taxon>Bacteria</taxon>
        <taxon>Bacillati</taxon>
        <taxon>Bacillota</taxon>
        <taxon>Bacilli</taxon>
        <taxon>Bacillales</taxon>
        <taxon>Bacillaceae</taxon>
        <taxon>Bacillus</taxon>
    </lineage>
</organism>
<dbReference type="SUPFAM" id="SSF56037">
    <property type="entry name" value="PheT/TilS domain"/>
    <property type="match status" value="1"/>
</dbReference>
<feature type="domain" description="B3/B4 tRNA-binding" evidence="1">
    <location>
        <begin position="70"/>
        <end position="220"/>
    </location>
</feature>
<evidence type="ECO:0000259" key="1">
    <source>
        <dbReference type="SMART" id="SM00873"/>
    </source>
</evidence>
<evidence type="ECO:0000313" key="2">
    <source>
        <dbReference type="EMBL" id="WHM19993.1"/>
    </source>
</evidence>
<dbReference type="SMART" id="SM00873">
    <property type="entry name" value="B3_4"/>
    <property type="match status" value="1"/>
</dbReference>
<dbReference type="GO" id="GO:0004826">
    <property type="term" value="F:phenylalanine-tRNA ligase activity"/>
    <property type="evidence" value="ECO:0007669"/>
    <property type="project" value="InterPro"/>
</dbReference>
<evidence type="ECO:0000313" key="3">
    <source>
        <dbReference type="Proteomes" id="UP001229422"/>
    </source>
</evidence>
<proteinExistence type="predicted"/>
<dbReference type="Gene3D" id="3.50.40.10">
    <property type="entry name" value="Phenylalanyl-trna Synthetase, Chain B, domain 3"/>
    <property type="match status" value="1"/>
</dbReference>
<reference evidence="2" key="1">
    <citation type="submission" date="2023-05" db="EMBL/GenBank/DDBJ databases">
        <title>Complete genome sequence of Bacillus subtilis SRCM117797 isolated from Soybean paste.</title>
        <authorList>
            <person name="Abraha H.B."/>
            <person name="Kim K.-P."/>
            <person name="Ryu M.-S."/>
            <person name="Jeong D.-Y."/>
        </authorList>
    </citation>
    <scope>NUCLEOTIDE SEQUENCE</scope>
    <source>
        <strain evidence="2">SRCM117797</strain>
    </source>
</reference>
<dbReference type="AlphaFoldDB" id="A0AAQ3ET59"/>
<dbReference type="RefSeq" id="WP_052475779.1">
    <property type="nucleotide sequence ID" value="NZ_CBCSGB010000010.1"/>
</dbReference>
<dbReference type="Proteomes" id="UP001229422">
    <property type="component" value="Chromosome"/>
</dbReference>
<gene>
    <name evidence="2" type="ORF">QL281_13990</name>
</gene>
<dbReference type="InterPro" id="IPR020825">
    <property type="entry name" value="Phe-tRNA_synthase-like_B3/B4"/>
</dbReference>
<dbReference type="InterPro" id="IPR005146">
    <property type="entry name" value="B3/B4_tRNA-bd"/>
</dbReference>
<dbReference type="GO" id="GO:0003723">
    <property type="term" value="F:RNA binding"/>
    <property type="evidence" value="ECO:0007669"/>
    <property type="project" value="InterPro"/>
</dbReference>